<gene>
    <name evidence="4" type="ORF">E8E13_005981</name>
</gene>
<keyword evidence="5" id="KW-1185">Reference proteome</keyword>
<feature type="signal peptide" evidence="3">
    <location>
        <begin position="1"/>
        <end position="18"/>
    </location>
</feature>
<evidence type="ECO:0000256" key="1">
    <source>
        <dbReference type="SAM" id="MobiDB-lite"/>
    </source>
</evidence>
<proteinExistence type="predicted"/>
<feature type="chain" id="PRO_5040432624" evidence="3">
    <location>
        <begin position="19"/>
        <end position="289"/>
    </location>
</feature>
<feature type="region of interest" description="Disordered" evidence="1">
    <location>
        <begin position="248"/>
        <end position="289"/>
    </location>
</feature>
<keyword evidence="2" id="KW-1133">Transmembrane helix</keyword>
<evidence type="ECO:0000256" key="3">
    <source>
        <dbReference type="SAM" id="SignalP"/>
    </source>
</evidence>
<feature type="compositionally biased region" description="Polar residues" evidence="1">
    <location>
        <begin position="254"/>
        <end position="264"/>
    </location>
</feature>
<evidence type="ECO:0000256" key="2">
    <source>
        <dbReference type="SAM" id="Phobius"/>
    </source>
</evidence>
<feature type="compositionally biased region" description="Low complexity" evidence="1">
    <location>
        <begin position="265"/>
        <end position="274"/>
    </location>
</feature>
<sequence length="289" mass="32636">MHPCIITFFLFLFKSSSARYLDHHATDQWSTKDMQQVHDCLDTSTSSWYWSGGQFYIVFNDPNDLDFTYGITTGWDVYYPNTLYQLLQAHGFTVQSKSGITQSGRCGWWNAGTVRVDHHDRGAIYWKYSDLRRRLDVPDFGNASSWEADSIDHIPPHISTVPSAATLNWIRDILVANAPTADILYIYVLVLSIATVLMSMLCLQIVTWYYYRCTKTKEDEGTSDIELDEIRVHDLSGASMQRMADDAHVKNPDMSGNITKTDAGSSLSMSTSGSIADPPPIYTLDGARR</sequence>
<accession>A0A9P4TAE3</accession>
<keyword evidence="3" id="KW-0732">Signal</keyword>
<evidence type="ECO:0000313" key="5">
    <source>
        <dbReference type="Proteomes" id="UP000801428"/>
    </source>
</evidence>
<feature type="transmembrane region" description="Helical" evidence="2">
    <location>
        <begin position="184"/>
        <end position="211"/>
    </location>
</feature>
<keyword evidence="2" id="KW-0472">Membrane</keyword>
<reference evidence="4" key="1">
    <citation type="submission" date="2019-04" db="EMBL/GenBank/DDBJ databases">
        <title>Sequencing of skin fungus with MAO and IRED activity.</title>
        <authorList>
            <person name="Marsaioli A.J."/>
            <person name="Bonatto J.M.C."/>
            <person name="Reis Junior O."/>
        </authorList>
    </citation>
    <scope>NUCLEOTIDE SEQUENCE</scope>
    <source>
        <strain evidence="4">30M1</strain>
    </source>
</reference>
<protein>
    <submittedName>
        <fullName evidence="4">Uncharacterized protein</fullName>
    </submittedName>
</protein>
<evidence type="ECO:0000313" key="4">
    <source>
        <dbReference type="EMBL" id="KAF2999358.1"/>
    </source>
</evidence>
<organism evidence="4 5">
    <name type="scientific">Curvularia kusanoi</name>
    <name type="common">Cochliobolus kusanoi</name>
    <dbReference type="NCBI Taxonomy" id="90978"/>
    <lineage>
        <taxon>Eukaryota</taxon>
        <taxon>Fungi</taxon>
        <taxon>Dikarya</taxon>
        <taxon>Ascomycota</taxon>
        <taxon>Pezizomycotina</taxon>
        <taxon>Dothideomycetes</taxon>
        <taxon>Pleosporomycetidae</taxon>
        <taxon>Pleosporales</taxon>
        <taxon>Pleosporineae</taxon>
        <taxon>Pleosporaceae</taxon>
        <taxon>Curvularia</taxon>
    </lineage>
</organism>
<keyword evidence="2" id="KW-0812">Transmembrane</keyword>
<comment type="caution">
    <text evidence="4">The sequence shown here is derived from an EMBL/GenBank/DDBJ whole genome shotgun (WGS) entry which is preliminary data.</text>
</comment>
<dbReference type="OrthoDB" id="3676331at2759"/>
<dbReference type="EMBL" id="SWKU01000017">
    <property type="protein sequence ID" value="KAF2999358.1"/>
    <property type="molecule type" value="Genomic_DNA"/>
</dbReference>
<name>A0A9P4TAE3_CURKU</name>
<dbReference type="AlphaFoldDB" id="A0A9P4TAE3"/>
<dbReference type="Proteomes" id="UP000801428">
    <property type="component" value="Unassembled WGS sequence"/>
</dbReference>